<evidence type="ECO:0000256" key="3">
    <source>
        <dbReference type="ARBA" id="ARBA00012614"/>
    </source>
</evidence>
<sequence>MAKQVLVTVGTTSFDELIAAVDTDIVQHELQKLGYTHICYQTGRSLYKVKSAILKTSVLQFDHDFDKLINQSELIISHMGAGTVIDVFNAKKKAIFIPNHNVAGNHQMELYNVMDECYKARLDNLISKIKHATETTGPFFHLLLPPTRLKEAIENTLSQ</sequence>
<dbReference type="STRING" id="5865.A7AUA4"/>
<comment type="caution">
    <text evidence="9">The sequence shown here is derived from an EMBL/GenBank/DDBJ whole genome shotgun (WGS) entry which is preliminary data.</text>
</comment>
<dbReference type="OMA" id="YCKPSQL"/>
<dbReference type="Pfam" id="PF04101">
    <property type="entry name" value="Glyco_tran_28_C"/>
    <property type="match status" value="1"/>
</dbReference>
<evidence type="ECO:0000256" key="5">
    <source>
        <dbReference type="ARBA" id="ARBA00022676"/>
    </source>
</evidence>
<dbReference type="RefSeq" id="XP_001610083.1">
    <property type="nucleotide sequence ID" value="XM_001610033.1"/>
</dbReference>
<evidence type="ECO:0000313" key="10">
    <source>
        <dbReference type="Proteomes" id="UP000002173"/>
    </source>
</evidence>
<dbReference type="EMBL" id="AAXT01000003">
    <property type="protein sequence ID" value="EDO06515.1"/>
    <property type="molecule type" value="Genomic_DNA"/>
</dbReference>
<dbReference type="InterPro" id="IPR007235">
    <property type="entry name" value="Glyco_trans_28_C"/>
</dbReference>
<evidence type="ECO:0000256" key="4">
    <source>
        <dbReference type="ARBA" id="ARBA00017468"/>
    </source>
</evidence>
<reference evidence="10" key="2">
    <citation type="journal article" date="2020" name="Data Brief">
        <title>Transcriptome dataset of Babesia bovis life stages within vertebrate and invertebrate hosts.</title>
        <authorList>
            <person name="Ueti M.W."/>
            <person name="Johnson W.C."/>
            <person name="Kappmeyer L.S."/>
            <person name="Herndon D.R."/>
            <person name="Mousel M.R."/>
            <person name="Reif K.E."/>
            <person name="Taus N.S."/>
            <person name="Ifeonu O.O."/>
            <person name="Silva J.C."/>
            <person name="Suarez C.E."/>
            <person name="Brayton K.A."/>
        </authorList>
    </citation>
    <scope>NUCLEOTIDE SEQUENCE [LARGE SCALE GENOMIC DNA]</scope>
</reference>
<dbReference type="InParanoid" id="A7AUA4"/>
<reference evidence="10" key="3">
    <citation type="journal article" date="2021" name="Int. J. Parasitol.">
        <title>Comparative analysis of gene expression between Babesia bovis blood stages and kinetes allowed by improved genome annotation.</title>
        <authorList>
            <person name="Ueti M.W."/>
            <person name="Johnson W.C."/>
            <person name="Kappmeyer L.S."/>
            <person name="Herndon D.R."/>
            <person name="Mousel M.R."/>
            <person name="Reif K.E."/>
            <person name="Taus N.S."/>
            <person name="Ifeonu O.O."/>
            <person name="Silva J.C."/>
            <person name="Suarez C.E."/>
            <person name="Brayton K.A."/>
        </authorList>
    </citation>
    <scope>NUCLEOTIDE SEQUENCE [LARGE SCALE GENOMIC DNA]</scope>
</reference>
<dbReference type="GO" id="GO:0005783">
    <property type="term" value="C:endoplasmic reticulum"/>
    <property type="evidence" value="ECO:0007669"/>
    <property type="project" value="UniProtKB-SubCell"/>
</dbReference>
<dbReference type="PANTHER" id="PTHR12867:SF6">
    <property type="entry name" value="N-ACETYLGLUCOSAMINYLDIPHOSPHODOLICHOL N-ACETYLGLUCOSAMINYLTRANSFERASE"/>
    <property type="match status" value="1"/>
</dbReference>
<dbReference type="AlphaFoldDB" id="A7AUA4"/>
<dbReference type="VEuPathDB" id="PiroplasmaDB:BBOV_II005640"/>
<gene>
    <name evidence="9" type="ORF">BBOV_II005640</name>
</gene>
<name>A7AUA4_BABBO</name>
<dbReference type="Proteomes" id="UP000002173">
    <property type="component" value="Unassembled WGS sequence"/>
</dbReference>
<dbReference type="SUPFAM" id="SSF53756">
    <property type="entry name" value="UDP-Glycosyltransferase/glycogen phosphorylase"/>
    <property type="match status" value="1"/>
</dbReference>
<evidence type="ECO:0000256" key="7">
    <source>
        <dbReference type="ARBA" id="ARBA00022824"/>
    </source>
</evidence>
<keyword evidence="10" id="KW-1185">Reference proteome</keyword>
<comment type="similarity">
    <text evidence="2">Belongs to the glycosyltransferase 28 family.</text>
</comment>
<accession>A7AUA4</accession>
<proteinExistence type="inferred from homology"/>
<organism evidence="9 10">
    <name type="scientific">Babesia bovis</name>
    <dbReference type="NCBI Taxonomy" id="5865"/>
    <lineage>
        <taxon>Eukaryota</taxon>
        <taxon>Sar</taxon>
        <taxon>Alveolata</taxon>
        <taxon>Apicomplexa</taxon>
        <taxon>Aconoidasida</taxon>
        <taxon>Piroplasmida</taxon>
        <taxon>Babesiidae</taxon>
        <taxon>Babesia</taxon>
    </lineage>
</organism>
<dbReference type="eggNOG" id="KOG3349">
    <property type="taxonomic scope" value="Eukaryota"/>
</dbReference>
<dbReference type="FunCoup" id="A7AUA4">
    <property type="interactions" value="70"/>
</dbReference>
<dbReference type="Gene3D" id="3.40.50.2000">
    <property type="entry name" value="Glycogen Phosphorylase B"/>
    <property type="match status" value="1"/>
</dbReference>
<feature type="domain" description="Glycosyl transferase family 28 C-terminal" evidence="8">
    <location>
        <begin position="5"/>
        <end position="109"/>
    </location>
</feature>
<comment type="subcellular location">
    <subcellularLocation>
        <location evidence="1">Endoplasmic reticulum</location>
    </subcellularLocation>
</comment>
<dbReference type="GeneID" id="5478316"/>
<dbReference type="GO" id="GO:0006488">
    <property type="term" value="P:dolichol-linked oligosaccharide biosynthetic process"/>
    <property type="evidence" value="ECO:0007669"/>
    <property type="project" value="InterPro"/>
</dbReference>
<keyword evidence="5" id="KW-0328">Glycosyltransferase</keyword>
<dbReference type="PANTHER" id="PTHR12867">
    <property type="entry name" value="GLYCOSYL TRANSFERASE-RELATED"/>
    <property type="match status" value="1"/>
</dbReference>
<protein>
    <recommendedName>
        <fullName evidence="4">UDP-N-acetylglucosamine transferase subunit ALG13</fullName>
        <ecNumber evidence="3">2.4.1.141</ecNumber>
    </recommendedName>
</protein>
<evidence type="ECO:0000256" key="1">
    <source>
        <dbReference type="ARBA" id="ARBA00004240"/>
    </source>
</evidence>
<keyword evidence="6 9" id="KW-0808">Transferase</keyword>
<dbReference type="InterPro" id="IPR039042">
    <property type="entry name" value="Alg13-like"/>
</dbReference>
<evidence type="ECO:0000256" key="2">
    <source>
        <dbReference type="ARBA" id="ARBA00006962"/>
    </source>
</evidence>
<evidence type="ECO:0000256" key="6">
    <source>
        <dbReference type="ARBA" id="ARBA00022679"/>
    </source>
</evidence>
<evidence type="ECO:0000259" key="8">
    <source>
        <dbReference type="Pfam" id="PF04101"/>
    </source>
</evidence>
<keyword evidence="7" id="KW-0256">Endoplasmic reticulum</keyword>
<dbReference type="GO" id="GO:0004577">
    <property type="term" value="F:N-acetylglucosaminyldiphosphodolichol N-acetylglucosaminyltransferase activity"/>
    <property type="evidence" value="ECO:0007669"/>
    <property type="project" value="UniProtKB-EC"/>
</dbReference>
<evidence type="ECO:0000313" key="9">
    <source>
        <dbReference type="EMBL" id="EDO06515.1"/>
    </source>
</evidence>
<dbReference type="EC" id="2.4.1.141" evidence="3"/>
<dbReference type="KEGG" id="bbo:BBOV_II005640"/>
<reference evidence="9 10" key="1">
    <citation type="journal article" date="2007" name="PLoS Pathog.">
        <title>Genome sequence of Babesia bovis and comparative analysis of apicomplexan hemoprotozoa.</title>
        <authorList>
            <person name="Brayton K.A."/>
            <person name="Lau A.O.T."/>
            <person name="Herndon D.R."/>
            <person name="Hannick L."/>
            <person name="Kappmeyer L.S."/>
            <person name="Berens S.J."/>
            <person name="Bidwell S.L."/>
            <person name="Brown W.C."/>
            <person name="Crabtree J."/>
            <person name="Fadrosh D."/>
            <person name="Feldblum T."/>
            <person name="Forberger H.A."/>
            <person name="Haas B.J."/>
            <person name="Howell J.M."/>
            <person name="Khouri H."/>
            <person name="Koo H."/>
            <person name="Mann D.J."/>
            <person name="Norimine J."/>
            <person name="Paulsen I.T."/>
            <person name="Radune D."/>
            <person name="Ren Q."/>
            <person name="Smith R.K. Jr."/>
            <person name="Suarez C.E."/>
            <person name="White O."/>
            <person name="Wortman J.R."/>
            <person name="Knowles D.P. Jr."/>
            <person name="McElwain T.F."/>
            <person name="Nene V.M."/>
        </authorList>
    </citation>
    <scope>NUCLEOTIDE SEQUENCE [LARGE SCALE GENOMIC DNA]</scope>
    <source>
        <strain evidence="9">T2Bo</strain>
    </source>
</reference>